<protein>
    <submittedName>
        <fullName evidence="2">Uncharacterized protein (TIGR02246 family)</fullName>
    </submittedName>
</protein>
<organism evidence="2 3">
    <name type="scientific">Pedobacter cryoconitis</name>
    <dbReference type="NCBI Taxonomy" id="188932"/>
    <lineage>
        <taxon>Bacteria</taxon>
        <taxon>Pseudomonadati</taxon>
        <taxon>Bacteroidota</taxon>
        <taxon>Sphingobacteriia</taxon>
        <taxon>Sphingobacteriales</taxon>
        <taxon>Sphingobacteriaceae</taxon>
        <taxon>Pedobacter</taxon>
    </lineage>
</organism>
<accession>A0A7W8ZNW0</accession>
<proteinExistence type="predicted"/>
<dbReference type="PANTHER" id="PTHR41252:SF1">
    <property type="entry name" value="BLR2505 PROTEIN"/>
    <property type="match status" value="1"/>
</dbReference>
<dbReference type="EMBL" id="JACHCE010000005">
    <property type="protein sequence ID" value="MBB5637290.1"/>
    <property type="molecule type" value="Genomic_DNA"/>
</dbReference>
<evidence type="ECO:0000259" key="1">
    <source>
        <dbReference type="Pfam" id="PF12680"/>
    </source>
</evidence>
<dbReference type="RefSeq" id="WP_183883179.1">
    <property type="nucleotide sequence ID" value="NZ_JACHCE010000005.1"/>
</dbReference>
<feature type="domain" description="SnoaL-like" evidence="1">
    <location>
        <begin position="10"/>
        <end position="107"/>
    </location>
</feature>
<dbReference type="AlphaFoldDB" id="A0A7W8ZNW0"/>
<dbReference type="Pfam" id="PF12680">
    <property type="entry name" value="SnoaL_2"/>
    <property type="match status" value="1"/>
</dbReference>
<evidence type="ECO:0000313" key="2">
    <source>
        <dbReference type="EMBL" id="MBB5637290.1"/>
    </source>
</evidence>
<name>A0A7W8ZNW0_9SPHI</name>
<reference evidence="2 3" key="1">
    <citation type="submission" date="2020-08" db="EMBL/GenBank/DDBJ databases">
        <title>Genomic Encyclopedia of Type Strains, Phase IV (KMG-V): Genome sequencing to study the core and pangenomes of soil and plant-associated prokaryotes.</title>
        <authorList>
            <person name="Whitman W."/>
        </authorList>
    </citation>
    <scope>NUCLEOTIDE SEQUENCE [LARGE SCALE GENOMIC DNA]</scope>
    <source>
        <strain evidence="2 3">S3M1</strain>
    </source>
</reference>
<dbReference type="SUPFAM" id="SSF54427">
    <property type="entry name" value="NTF2-like"/>
    <property type="match status" value="1"/>
</dbReference>
<dbReference type="Proteomes" id="UP000537204">
    <property type="component" value="Unassembled WGS sequence"/>
</dbReference>
<dbReference type="InterPro" id="IPR032710">
    <property type="entry name" value="NTF2-like_dom_sf"/>
</dbReference>
<dbReference type="Gene3D" id="3.10.450.50">
    <property type="match status" value="1"/>
</dbReference>
<dbReference type="InterPro" id="IPR037401">
    <property type="entry name" value="SnoaL-like"/>
</dbReference>
<evidence type="ECO:0000313" key="3">
    <source>
        <dbReference type="Proteomes" id="UP000537204"/>
    </source>
</evidence>
<comment type="caution">
    <text evidence="2">The sequence shown here is derived from an EMBL/GenBank/DDBJ whole genome shotgun (WGS) entry which is preliminary data.</text>
</comment>
<gene>
    <name evidence="2" type="ORF">HDE68_003205</name>
</gene>
<dbReference type="PANTHER" id="PTHR41252">
    <property type="entry name" value="BLR2505 PROTEIN"/>
    <property type="match status" value="1"/>
</dbReference>
<sequence>MIENNKEILRKANAAITAGDYEKFLSFCTDDTVWTFIGEETLEGKEAVRQYMSKMYIEPPKFNVDTLIAEDDFVTAIGKISMKDKDGKTTDYLYCDVWRFREGRMAELKAFVVKSE</sequence>